<evidence type="ECO:0000313" key="3">
    <source>
        <dbReference type="Proteomes" id="UP000263273"/>
    </source>
</evidence>
<dbReference type="RefSeq" id="WP_276620900.1">
    <property type="nucleotide sequence ID" value="NZ_DCDX01000006.1"/>
</dbReference>
<feature type="domain" description="Polymerase nucleotidyl transferase" evidence="1">
    <location>
        <begin position="12"/>
        <end position="77"/>
    </location>
</feature>
<dbReference type="Gene3D" id="3.30.460.10">
    <property type="entry name" value="Beta Polymerase, domain 2"/>
    <property type="match status" value="1"/>
</dbReference>
<dbReference type="PANTHER" id="PTHR43449">
    <property type="entry name" value="NUCLEOTIDYLTRANSFERASE"/>
    <property type="match status" value="1"/>
</dbReference>
<sequence length="104" mass="11852">MVTIPETVRSGVKKYIERLRQEIPVEKALLFGSYARGTYDSGSDIDLAIFSDYFQGMRRVDGIAFLLSRADEIDLDLEPLAFTCDEYREKIGLVDEIIRNGIEI</sequence>
<proteinExistence type="predicted"/>
<dbReference type="AlphaFoldDB" id="A0A354YT39"/>
<organism evidence="2 3">
    <name type="scientific">Syntrophomonas wolfei</name>
    <dbReference type="NCBI Taxonomy" id="863"/>
    <lineage>
        <taxon>Bacteria</taxon>
        <taxon>Bacillati</taxon>
        <taxon>Bacillota</taxon>
        <taxon>Clostridia</taxon>
        <taxon>Eubacteriales</taxon>
        <taxon>Syntrophomonadaceae</taxon>
        <taxon>Syntrophomonas</taxon>
    </lineage>
</organism>
<name>A0A354YT39_9FIRM</name>
<protein>
    <submittedName>
        <fullName evidence="2">Nucleotidyltransferase</fullName>
    </submittedName>
</protein>
<evidence type="ECO:0000259" key="1">
    <source>
        <dbReference type="Pfam" id="PF01909"/>
    </source>
</evidence>
<dbReference type="InterPro" id="IPR002934">
    <property type="entry name" value="Polymerase_NTP_transf_dom"/>
</dbReference>
<gene>
    <name evidence="2" type="ORF">DDZ44_01185</name>
</gene>
<dbReference type="GO" id="GO:0016779">
    <property type="term" value="F:nucleotidyltransferase activity"/>
    <property type="evidence" value="ECO:0007669"/>
    <property type="project" value="InterPro"/>
</dbReference>
<reference evidence="2 3" key="1">
    <citation type="journal article" date="2018" name="Nat. Biotechnol.">
        <title>A standardized bacterial taxonomy based on genome phylogeny substantially revises the tree of life.</title>
        <authorList>
            <person name="Parks D.H."/>
            <person name="Chuvochina M."/>
            <person name="Waite D.W."/>
            <person name="Rinke C."/>
            <person name="Skarshewski A."/>
            <person name="Chaumeil P.A."/>
            <person name="Hugenholtz P."/>
        </authorList>
    </citation>
    <scope>NUCLEOTIDE SEQUENCE [LARGE SCALE GENOMIC DNA]</scope>
    <source>
        <strain evidence="2">UBA10948</strain>
    </source>
</reference>
<dbReference type="InterPro" id="IPR043519">
    <property type="entry name" value="NT_sf"/>
</dbReference>
<dbReference type="PANTHER" id="PTHR43449:SF1">
    <property type="entry name" value="POLYMERASE BETA NUCLEOTIDYLTRANSFERASE DOMAIN-CONTAINING PROTEIN"/>
    <property type="match status" value="1"/>
</dbReference>
<comment type="caution">
    <text evidence="2">The sequence shown here is derived from an EMBL/GenBank/DDBJ whole genome shotgun (WGS) entry which is preliminary data.</text>
</comment>
<dbReference type="CDD" id="cd05403">
    <property type="entry name" value="NT_KNTase_like"/>
    <property type="match status" value="1"/>
</dbReference>
<accession>A0A354YT39</accession>
<dbReference type="STRING" id="378794.GCA_001570625_01073"/>
<dbReference type="SUPFAM" id="SSF81301">
    <property type="entry name" value="Nucleotidyltransferase"/>
    <property type="match status" value="1"/>
</dbReference>
<keyword evidence="2" id="KW-0808">Transferase</keyword>
<dbReference type="Proteomes" id="UP000263273">
    <property type="component" value="Unassembled WGS sequence"/>
</dbReference>
<dbReference type="Pfam" id="PF01909">
    <property type="entry name" value="NTP_transf_2"/>
    <property type="match status" value="1"/>
</dbReference>
<dbReference type="EMBL" id="DNZF01000028">
    <property type="protein sequence ID" value="HBK52538.1"/>
    <property type="molecule type" value="Genomic_DNA"/>
</dbReference>
<evidence type="ECO:0000313" key="2">
    <source>
        <dbReference type="EMBL" id="HBK52538.1"/>
    </source>
</evidence>